<dbReference type="EMBL" id="JH598659">
    <property type="status" value="NOT_ANNOTATED_CDS"/>
    <property type="molecule type" value="Genomic_DNA"/>
</dbReference>
<sequence length="165" mass="19024">MAQTVQTTIDAIRLPLLLSSEVRSSSSSSTTPARPRTDLHELTRWDLDLVIRNHEQSFEEPLHEQFQINFSLHYILVNLLAAMGVHGLFTDISGNKHVVGDPDRVWITENTPELCKPKFVVEFKTPWVFPFEDLLTHWDQHKNNDGDKVVRAIAQLYGYMTFNHL</sequence>
<dbReference type="HOGENOM" id="CLU_1613958_0_0_1"/>
<keyword evidence="2" id="KW-1185">Reference proteome</keyword>
<organism evidence="1 2">
    <name type="scientific">Hyaloperonospora arabidopsidis (strain Emoy2)</name>
    <name type="common">Downy mildew agent</name>
    <name type="synonym">Peronospora arabidopsidis</name>
    <dbReference type="NCBI Taxonomy" id="559515"/>
    <lineage>
        <taxon>Eukaryota</taxon>
        <taxon>Sar</taxon>
        <taxon>Stramenopiles</taxon>
        <taxon>Oomycota</taxon>
        <taxon>Peronosporomycetes</taxon>
        <taxon>Peronosporales</taxon>
        <taxon>Peronosporaceae</taxon>
        <taxon>Hyaloperonospora</taxon>
    </lineage>
</organism>
<dbReference type="EnsemblProtists" id="HpaT809088">
    <property type="protein sequence ID" value="HpaP809088"/>
    <property type="gene ID" value="HpaG809088"/>
</dbReference>
<protein>
    <submittedName>
        <fullName evidence="1">Uncharacterized protein</fullName>
    </submittedName>
</protein>
<name>M4BRP8_HYAAE</name>
<dbReference type="InParanoid" id="M4BRP8"/>
<accession>M4BRP8</accession>
<dbReference type="Proteomes" id="UP000011713">
    <property type="component" value="Unassembled WGS sequence"/>
</dbReference>
<dbReference type="VEuPathDB" id="FungiDB:HpaG809088"/>
<reference evidence="1" key="2">
    <citation type="submission" date="2015-06" db="UniProtKB">
        <authorList>
            <consortium name="EnsemblProtists"/>
        </authorList>
    </citation>
    <scope>IDENTIFICATION</scope>
    <source>
        <strain evidence="1">Emoy2</strain>
    </source>
</reference>
<evidence type="ECO:0000313" key="2">
    <source>
        <dbReference type="Proteomes" id="UP000011713"/>
    </source>
</evidence>
<dbReference type="STRING" id="559515.M4BRP8"/>
<evidence type="ECO:0000313" key="1">
    <source>
        <dbReference type="EnsemblProtists" id="HpaP809088"/>
    </source>
</evidence>
<proteinExistence type="predicted"/>
<reference evidence="2" key="1">
    <citation type="journal article" date="2010" name="Science">
        <title>Signatures of adaptation to obligate biotrophy in the Hyaloperonospora arabidopsidis genome.</title>
        <authorList>
            <person name="Baxter L."/>
            <person name="Tripathy S."/>
            <person name="Ishaque N."/>
            <person name="Boot N."/>
            <person name="Cabral A."/>
            <person name="Kemen E."/>
            <person name="Thines M."/>
            <person name="Ah-Fong A."/>
            <person name="Anderson R."/>
            <person name="Badejoko W."/>
            <person name="Bittner-Eddy P."/>
            <person name="Boore J.L."/>
            <person name="Chibucos M.C."/>
            <person name="Coates M."/>
            <person name="Dehal P."/>
            <person name="Delehaunty K."/>
            <person name="Dong S."/>
            <person name="Downton P."/>
            <person name="Dumas B."/>
            <person name="Fabro G."/>
            <person name="Fronick C."/>
            <person name="Fuerstenberg S.I."/>
            <person name="Fulton L."/>
            <person name="Gaulin E."/>
            <person name="Govers F."/>
            <person name="Hughes L."/>
            <person name="Humphray S."/>
            <person name="Jiang R.H."/>
            <person name="Judelson H."/>
            <person name="Kamoun S."/>
            <person name="Kyung K."/>
            <person name="Meijer H."/>
            <person name="Minx P."/>
            <person name="Morris P."/>
            <person name="Nelson J."/>
            <person name="Phuntumart V."/>
            <person name="Qutob D."/>
            <person name="Rehmany A."/>
            <person name="Rougon-Cardoso A."/>
            <person name="Ryden P."/>
            <person name="Torto-Alalibo T."/>
            <person name="Studholme D."/>
            <person name="Wang Y."/>
            <person name="Win J."/>
            <person name="Wood J."/>
            <person name="Clifton S.W."/>
            <person name="Rogers J."/>
            <person name="Van den Ackerveken G."/>
            <person name="Jones J.D."/>
            <person name="McDowell J.M."/>
            <person name="Beynon J."/>
            <person name="Tyler B.M."/>
        </authorList>
    </citation>
    <scope>NUCLEOTIDE SEQUENCE [LARGE SCALE GENOMIC DNA]</scope>
    <source>
        <strain evidence="2">Emoy2</strain>
    </source>
</reference>
<dbReference type="AlphaFoldDB" id="M4BRP8"/>